<dbReference type="InterPro" id="IPR014729">
    <property type="entry name" value="Rossmann-like_a/b/a_fold"/>
</dbReference>
<name>A0A0J6WUY6_9FIRM</name>
<evidence type="ECO:0000256" key="1">
    <source>
        <dbReference type="ARBA" id="ARBA00022694"/>
    </source>
</evidence>
<dbReference type="GO" id="GO:0005524">
    <property type="term" value="F:ATP binding"/>
    <property type="evidence" value="ECO:0007669"/>
    <property type="project" value="UniProtKB-KW"/>
</dbReference>
<dbReference type="InterPro" id="IPR008513">
    <property type="entry name" value="tRNA(Met)_cyd_acetate_ligase"/>
</dbReference>
<comment type="similarity">
    <text evidence="2">Belongs to the TmcAL family.</text>
</comment>
<dbReference type="OrthoDB" id="9769796at2"/>
<evidence type="ECO:0000256" key="2">
    <source>
        <dbReference type="HAMAP-Rule" id="MF_01539"/>
    </source>
</evidence>
<dbReference type="GO" id="GO:0006400">
    <property type="term" value="P:tRNA modification"/>
    <property type="evidence" value="ECO:0007669"/>
    <property type="project" value="UniProtKB-UniRule"/>
</dbReference>
<dbReference type="PATRIC" id="fig|1122219.3.peg.1926"/>
<keyword evidence="2" id="KW-0694">RNA-binding</keyword>
<dbReference type="SUPFAM" id="SSF52374">
    <property type="entry name" value="Nucleotidylyl transferase"/>
    <property type="match status" value="1"/>
</dbReference>
<dbReference type="Pfam" id="PF05636">
    <property type="entry name" value="HIGH_NTase1"/>
    <property type="match status" value="1"/>
</dbReference>
<dbReference type="GO" id="GO:0005737">
    <property type="term" value="C:cytoplasm"/>
    <property type="evidence" value="ECO:0007669"/>
    <property type="project" value="UniProtKB-SubCell"/>
</dbReference>
<reference evidence="3 4" key="1">
    <citation type="submission" date="2015-06" db="EMBL/GenBank/DDBJ databases">
        <title>Draft genome sequence of beer spoilage bacterium Megasphaera cerevisiae type strain 20462.</title>
        <authorList>
            <person name="Kutumbaka K."/>
            <person name="Pasmowitz J."/>
            <person name="Mategko J."/>
            <person name="Reyes D."/>
            <person name="Friedrich A."/>
            <person name="Han S."/>
            <person name="Martens-Habbena W."/>
            <person name="Neal-McKinney J."/>
            <person name="Janagama H.K."/>
            <person name="Nadala C."/>
            <person name="Samadpour M."/>
        </authorList>
    </citation>
    <scope>NUCLEOTIDE SEQUENCE [LARGE SCALE GENOMIC DNA]</scope>
    <source>
        <strain evidence="3 4">DSM 20462</strain>
    </source>
</reference>
<keyword evidence="4" id="KW-1185">Reference proteome</keyword>
<feature type="binding site" evidence="2">
    <location>
        <position position="183"/>
    </location>
    <ligand>
        <name>ATP</name>
        <dbReference type="ChEBI" id="CHEBI:30616"/>
    </ligand>
</feature>
<comment type="function">
    <text evidence="2">Catalyzes the formation of N(4)-acetylcytidine (ac(4)C) at the wobble position of elongator tRNA(Met), using acetate and ATP as substrates. First activates an acetate ion to form acetyladenylate (Ac-AMP) and then transfers the acetyl group to tRNA to form ac(4)C34.</text>
</comment>
<accession>A0A0J6WUY6</accession>
<sequence>MNSIAVIAEYNPFHNGHKYMIQNLRGTFGSDAVIAVIMSGSFVQRGEPALFDKWTRAAWALNAGADCVIELPALCALSSAEAFGTGAVRLAGKLGCTHLSCGVEQGTARDFYILARAALTLADQTVVDDRGRTYGQYLTDQISRKVPPKISALLAHPNALLALEYVKGILRYAPGMQFVPVSRTVRHDTLQTAGSFASASALRRMITSGDGAGALRPYVPEAVYGDIRDLLSQGRYTDYRRYEDLLLYCGRTLTPHTLQSLPAFSEGLENRWYRCLTQAASWPQALSLLKTRRYSCSRLKRMGAYTVLAIPRQDMAALRQAGPPYGRLLGLSPQGAAFIRQAKAFLPIITHPGKSQGTLAAWEKTVLAHDIKSTDIQSLCFHSPACRKGLLDYYRAPVITGVAGTAEKQR</sequence>
<dbReference type="PANTHER" id="PTHR37825:SF1">
    <property type="entry name" value="TRNA(MET) CYTIDINE ACETATE LIGASE"/>
    <property type="match status" value="1"/>
</dbReference>
<organism evidence="3 4">
    <name type="scientific">Megasphaera cerevisiae DSM 20462</name>
    <dbReference type="NCBI Taxonomy" id="1122219"/>
    <lineage>
        <taxon>Bacteria</taxon>
        <taxon>Bacillati</taxon>
        <taxon>Bacillota</taxon>
        <taxon>Negativicutes</taxon>
        <taxon>Veillonellales</taxon>
        <taxon>Veillonellaceae</taxon>
        <taxon>Megasphaera</taxon>
    </lineage>
</organism>
<feature type="binding site" evidence="2">
    <location>
        <position position="102"/>
    </location>
    <ligand>
        <name>ATP</name>
        <dbReference type="ChEBI" id="CHEBI:30616"/>
    </ligand>
</feature>
<dbReference type="FunCoup" id="A0A0J6WUY6">
    <property type="interactions" value="23"/>
</dbReference>
<dbReference type="GO" id="GO:0016879">
    <property type="term" value="F:ligase activity, forming carbon-nitrogen bonds"/>
    <property type="evidence" value="ECO:0007669"/>
    <property type="project" value="UniProtKB-UniRule"/>
</dbReference>
<dbReference type="HAMAP" id="MF_01539">
    <property type="entry name" value="TmcAL"/>
    <property type="match status" value="1"/>
</dbReference>
<evidence type="ECO:0000313" key="4">
    <source>
        <dbReference type="Proteomes" id="UP000036503"/>
    </source>
</evidence>
<feature type="binding site" evidence="2">
    <location>
        <begin position="7"/>
        <end position="20"/>
    </location>
    <ligand>
        <name>ATP</name>
        <dbReference type="ChEBI" id="CHEBI:30616"/>
    </ligand>
</feature>
<dbReference type="AlphaFoldDB" id="A0A0J6WUY6"/>
<comment type="catalytic activity">
    <reaction evidence="2">
        <text>cytidine(34) in elongator tRNA(Met) + acetate + ATP = N(4)-acetylcytidine(34) in elongator tRNA(Met) + AMP + diphosphate</text>
        <dbReference type="Rhea" id="RHEA:58144"/>
        <dbReference type="Rhea" id="RHEA-COMP:10693"/>
        <dbReference type="Rhea" id="RHEA-COMP:10694"/>
        <dbReference type="ChEBI" id="CHEBI:30089"/>
        <dbReference type="ChEBI" id="CHEBI:30616"/>
        <dbReference type="ChEBI" id="CHEBI:33019"/>
        <dbReference type="ChEBI" id="CHEBI:74900"/>
        <dbReference type="ChEBI" id="CHEBI:82748"/>
        <dbReference type="ChEBI" id="CHEBI:456215"/>
    </reaction>
</comment>
<dbReference type="EC" id="6.3.4.-" evidence="2"/>
<proteinExistence type="inferred from homology"/>
<gene>
    <name evidence="2" type="primary">tmcAL</name>
    <name evidence="3" type="ORF">AB840_10410</name>
</gene>
<keyword evidence="2" id="KW-0820">tRNA-binding</keyword>
<feature type="binding site" evidence="2">
    <location>
        <position position="158"/>
    </location>
    <ligand>
        <name>ATP</name>
        <dbReference type="ChEBI" id="CHEBI:30616"/>
    </ligand>
</feature>
<dbReference type="Gene3D" id="3.40.50.620">
    <property type="entry name" value="HUPs"/>
    <property type="match status" value="1"/>
</dbReference>
<dbReference type="PANTHER" id="PTHR37825">
    <property type="entry name" value="TRNA(MET) CYTIDINE ACETATE LIGASE"/>
    <property type="match status" value="1"/>
</dbReference>
<dbReference type="GO" id="GO:0000049">
    <property type="term" value="F:tRNA binding"/>
    <property type="evidence" value="ECO:0007669"/>
    <property type="project" value="UniProtKB-KW"/>
</dbReference>
<dbReference type="RefSeq" id="WP_048514784.1">
    <property type="nucleotide sequence ID" value="NZ_FUXD01000012.1"/>
</dbReference>
<dbReference type="EMBL" id="LEKT01000037">
    <property type="protein sequence ID" value="KMO85993.1"/>
    <property type="molecule type" value="Genomic_DNA"/>
</dbReference>
<keyword evidence="2" id="KW-0547">Nucleotide-binding</keyword>
<keyword evidence="2" id="KW-0963">Cytoplasm</keyword>
<evidence type="ECO:0000313" key="3">
    <source>
        <dbReference type="EMBL" id="KMO85993.1"/>
    </source>
</evidence>
<dbReference type="Proteomes" id="UP000036503">
    <property type="component" value="Unassembled WGS sequence"/>
</dbReference>
<keyword evidence="2" id="KW-0067">ATP-binding</keyword>
<dbReference type="InParanoid" id="A0A0J6WUY6"/>
<keyword evidence="1 2" id="KW-0819">tRNA processing</keyword>
<dbReference type="STRING" id="39029.BSR42_02015"/>
<comment type="caution">
    <text evidence="2">Lacks conserved residue(s) required for the propagation of feature annotation.</text>
</comment>
<protein>
    <recommendedName>
        <fullName evidence="2">tRNA(Met) cytidine acetate ligase</fullName>
        <ecNumber evidence="2">6.3.4.-</ecNumber>
    </recommendedName>
</protein>
<comment type="caution">
    <text evidence="3">The sequence shown here is derived from an EMBL/GenBank/DDBJ whole genome shotgun (WGS) entry which is preliminary data.</text>
</comment>
<keyword evidence="2" id="KW-0436">Ligase</keyword>
<comment type="subcellular location">
    <subcellularLocation>
        <location evidence="2">Cytoplasm</location>
    </subcellularLocation>
</comment>